<gene>
    <name evidence="1" type="ORF">IBL25_12400</name>
</gene>
<proteinExistence type="predicted"/>
<reference evidence="1 2" key="1">
    <citation type="journal article" date="2009" name="Int. J. Syst. Evol. Microbiol.">
        <title>Transfer of Teichococcus ludipueritiae and Muricoccus roseus to the genus Roseomonas, as Roseomonas ludipueritiae comb. nov. and Roseomonas rosea comb. nov., respectively, and emended description of the genus Roseomonas.</title>
        <authorList>
            <person name="Sanchez-Porro C."/>
            <person name="Gallego V."/>
            <person name="Busse H.J."/>
            <person name="Kampfer P."/>
            <person name="Ventosa A."/>
        </authorList>
    </citation>
    <scope>NUCLEOTIDE SEQUENCE [LARGE SCALE GENOMIC DNA]</scope>
    <source>
        <strain evidence="1 2">DSM 14915</strain>
    </source>
</reference>
<evidence type="ECO:0000313" key="1">
    <source>
        <dbReference type="EMBL" id="MBC9177740.1"/>
    </source>
</evidence>
<dbReference type="Proteomes" id="UP000603940">
    <property type="component" value="Unassembled WGS sequence"/>
</dbReference>
<comment type="caution">
    <text evidence="1">The sequence shown here is derived from an EMBL/GenBank/DDBJ whole genome shotgun (WGS) entry which is preliminary data.</text>
</comment>
<accession>A0ABR7R7M8</accession>
<dbReference type="RefSeq" id="WP_187778859.1">
    <property type="nucleotide sequence ID" value="NZ_JACTUZ010000048.1"/>
</dbReference>
<organism evidence="1 2">
    <name type="scientific">Pseudoroseomonas ludipueritiae</name>
    <dbReference type="NCBI Taxonomy" id="198093"/>
    <lineage>
        <taxon>Bacteria</taxon>
        <taxon>Pseudomonadati</taxon>
        <taxon>Pseudomonadota</taxon>
        <taxon>Alphaproteobacteria</taxon>
        <taxon>Acetobacterales</taxon>
        <taxon>Acetobacteraceae</taxon>
        <taxon>Pseudoroseomonas</taxon>
    </lineage>
</organism>
<sequence>MTRSPKQIREAATLALKQGRLHPDHWAEVDDLLLDERLSEAAELLAQHVTVEPAYPAVPGPRELAYA</sequence>
<protein>
    <submittedName>
        <fullName evidence="1">Uncharacterized protein</fullName>
    </submittedName>
</protein>
<name>A0ABR7R7M8_9PROT</name>
<evidence type="ECO:0000313" key="2">
    <source>
        <dbReference type="Proteomes" id="UP000603940"/>
    </source>
</evidence>
<dbReference type="EMBL" id="JACTUZ010000048">
    <property type="protein sequence ID" value="MBC9177740.1"/>
    <property type="molecule type" value="Genomic_DNA"/>
</dbReference>
<keyword evidence="2" id="KW-1185">Reference proteome</keyword>